<accession>A0A5C7BCS1</accession>
<gene>
    <name evidence="3" type="ORF">ES692_15275</name>
</gene>
<dbReference type="RefSeq" id="WP_147232015.1">
    <property type="nucleotide sequence ID" value="NZ_VOSB01000025.1"/>
</dbReference>
<evidence type="ECO:0000256" key="1">
    <source>
        <dbReference type="SAM" id="Phobius"/>
    </source>
</evidence>
<dbReference type="Pfam" id="PF04536">
    <property type="entry name" value="TPM_phosphatase"/>
    <property type="match status" value="1"/>
</dbReference>
<dbReference type="Gene3D" id="3.10.310.50">
    <property type="match status" value="1"/>
</dbReference>
<keyword evidence="1" id="KW-0812">Transmembrane</keyword>
<feature type="domain" description="TPM" evidence="2">
    <location>
        <begin position="47"/>
        <end position="170"/>
    </location>
</feature>
<keyword evidence="4" id="KW-1185">Reference proteome</keyword>
<sequence>MRSKKRTYHLIGSIKCLLIFLLVFLFCAQTVSAQFDIPPIPKEQTSVYDYVELLSSSEKNNLEQKLIRYSDTTSSQIVVAIIATTKGENIGLLAPKWAQEWGIGQAKEDNGVFILLAREDRKIWISPGYGVEDKLTAGITGEVTRNIIIPEFKKGDYYQGLNKGSDAIFEILKGTYQGTRQSNNSGGDFPVGVFIVMFIIFIIFIIAISKNRRGGGNNGSGGKRTNGTSILDAIILSNMGRGSYGNRSGGGLFGGGSSSGGGFGGGGFGGGFGGGGFSGGGAGGSW</sequence>
<reference evidence="3 4" key="1">
    <citation type="submission" date="2019-08" db="EMBL/GenBank/DDBJ databases">
        <title>Genome of Psychroserpens burtonensis ACAM 167.</title>
        <authorList>
            <person name="Bowman J.P."/>
        </authorList>
    </citation>
    <scope>NUCLEOTIDE SEQUENCE [LARGE SCALE GENOMIC DNA]</scope>
    <source>
        <strain evidence="3 4">ACAM 167</strain>
    </source>
</reference>
<dbReference type="PANTHER" id="PTHR30373">
    <property type="entry name" value="UPF0603 PROTEIN YGCG"/>
    <property type="match status" value="1"/>
</dbReference>
<proteinExistence type="predicted"/>
<evidence type="ECO:0000313" key="3">
    <source>
        <dbReference type="EMBL" id="TXE15777.1"/>
    </source>
</evidence>
<dbReference type="OrthoDB" id="9810918at2"/>
<dbReference type="AlphaFoldDB" id="A0A5C7BCS1"/>
<evidence type="ECO:0000313" key="4">
    <source>
        <dbReference type="Proteomes" id="UP000321938"/>
    </source>
</evidence>
<comment type="caution">
    <text evidence="3">The sequence shown here is derived from an EMBL/GenBank/DDBJ whole genome shotgun (WGS) entry which is preliminary data.</text>
</comment>
<keyword evidence="1" id="KW-0472">Membrane</keyword>
<dbReference type="Proteomes" id="UP000321938">
    <property type="component" value="Unassembled WGS sequence"/>
</dbReference>
<dbReference type="EMBL" id="VOSB01000025">
    <property type="protein sequence ID" value="TXE15777.1"/>
    <property type="molecule type" value="Genomic_DNA"/>
</dbReference>
<evidence type="ECO:0000259" key="2">
    <source>
        <dbReference type="Pfam" id="PF04536"/>
    </source>
</evidence>
<name>A0A5C7BCS1_9FLAO</name>
<dbReference type="PANTHER" id="PTHR30373:SF2">
    <property type="entry name" value="UPF0603 PROTEIN YGCG"/>
    <property type="match status" value="1"/>
</dbReference>
<keyword evidence="1" id="KW-1133">Transmembrane helix</keyword>
<feature type="transmembrane region" description="Helical" evidence="1">
    <location>
        <begin position="189"/>
        <end position="208"/>
    </location>
</feature>
<protein>
    <submittedName>
        <fullName evidence="3">TPM domain-containing protein</fullName>
    </submittedName>
</protein>
<dbReference type="InterPro" id="IPR007621">
    <property type="entry name" value="TPM_dom"/>
</dbReference>
<dbReference type="STRING" id="1123037.GCA_000425305_03196"/>
<organism evidence="3 4">
    <name type="scientific">Psychroserpens burtonensis</name>
    <dbReference type="NCBI Taxonomy" id="49278"/>
    <lineage>
        <taxon>Bacteria</taxon>
        <taxon>Pseudomonadati</taxon>
        <taxon>Bacteroidota</taxon>
        <taxon>Flavobacteriia</taxon>
        <taxon>Flavobacteriales</taxon>
        <taxon>Flavobacteriaceae</taxon>
        <taxon>Psychroserpens</taxon>
    </lineage>
</organism>